<feature type="region of interest" description="Disordered" evidence="5">
    <location>
        <begin position="1164"/>
        <end position="1336"/>
    </location>
</feature>
<dbReference type="GO" id="GO:0048190">
    <property type="term" value="P:wing disc dorsal/ventral pattern formation"/>
    <property type="evidence" value="ECO:0007669"/>
    <property type="project" value="EnsemblMetazoa"/>
</dbReference>
<dbReference type="InterPro" id="IPR026937">
    <property type="entry name" value="SBNO_Helicase_C_dom"/>
</dbReference>
<dbReference type="GO" id="GO:0007219">
    <property type="term" value="P:Notch signaling pathway"/>
    <property type="evidence" value="ECO:0007669"/>
    <property type="project" value="EnsemblMetazoa"/>
</dbReference>
<feature type="compositionally biased region" description="Low complexity" evidence="5">
    <location>
        <begin position="1778"/>
        <end position="1789"/>
    </location>
</feature>
<name>B4Q226_DROYA</name>
<keyword evidence="10" id="KW-1185">Reference proteome</keyword>
<dbReference type="Proteomes" id="UP000002282">
    <property type="component" value="Chromosome X"/>
</dbReference>
<dbReference type="OrthoDB" id="421838at2759"/>
<sequence>MTSKKRKTLLDADDDDDNFDEDDSGSDFDDDEDPDQIEVPGGGRDLNTAVTYAQNIRSGVGVATKGGTPIPISGAKIVIGNNKIKPISLLRINNNNNNIITSVNSRNNNIVSSNGNNNNININNNTVVRQIVTTTTTAAATPITVGGTPTVGGVALGGKITAIPIVARKVALENNLNNMPKKLNNAITAMGSPAARSSAGSNAGTTTGSSQVGGGGGGGSIGTIGTIGSTSSYLNSLSTNELMNLAAYVAAKGSNAPPPPPPSTAANSVRNSPAVSGGIPNPIGNFFGGSAAASTSASAANFNMAASLLAQICVMDIIKKTNAISNKKTALETKDVELPPLKPLNWDAVQQEINVKVAEAMKGFYSVHSKALHKMERLIRQKLVPELTSTSSSDLKEIAELLRRLVDRVENVEPVIKIKVEEATLPQPLDKTQLLRQLKNGLSVVSRSLEDSGAPGSLEAAAAAAAATVTTIVIYRNPRCNGKSISERNLLMARAHKSRPKSEPSSSAKSSDTYVVRERERTQCQVNLVLLKKSLFSIHLNRNNRYWPPVHHPRRHAKTLVHLPVDTTPFDGLSYAGGAAPIRAFKVAGNVGGIGNNQKPSMATSASGGGPAGGAPGSGVKGNNSMMEAVQKLIAMNPEYLTSGIPNNVFQMFMQSMQRPQTAPPPIQPMNPNAMVTSAAAAAAAAAAHASAAAYVQQEEDEVDYEEMGVAETYADYWPAKLKLGKKHPDAVVETASLSSVEPCDVYYKLSLPHETINSGHLSALQLESITYASQAHDHLLPDGSRAGFLIGDGAGVGKGRTIAGIIYENYLKGRKKALWISVSNDLKYDAERDLSDIGATRIEVHALNKFKYAKISSDVNNNCKRGVIFSTYSALIGESNNKTGKYRSRFRQLLQWCGEDFEGLIIFDECHKAKNLCPVGSGKPTKTGQTVLELQQKLPKARVVYASATGASEPKNMAYMVRLGLWGQGTAFGNFNDFITAVERRGVGAMEIVAMDMKLRGMYIARQLSFKGVSFKIEEVPLSKEFRKIYDQSVELWVEAMQKFTEAAELIDAESRMKKTMWGQFWSSHQRFFKYLCIAAKVNHAVLVARESIKYGKCVVIGLQSTGEARTLDQLERDDGELTDFVSTAKGVFQSFVERHFPAPDRNRINRILGLYDETPSLSSAADSTSSLGNNSNSITAAGKRKGSNNNDNGSTSSKSKKKKRSGSWQDSDSDDEDTGGKRNRKRDGGNSNSDSDEANSDDDLRSDMDDEDEDDEDHDVDSDRRSVASDASSDFNPFFSGSDSDIDPWVNARSKKSKKTQKKTKKKVKKEKTKKETNSSASSSAATDPSGSTSMSATVVAALNAAKNRKSQLSTQDKIQDLLQKKQELKGTVTPVGVNGVKLNYGPPPKDAIERACTMKEELLRKIERLGSRLPPNTLDQLIDELGGPDNVAEMTGRRGRVVQTDDGNIQYESRTESDVPLETLNITEKQRFMDGEKDVAIISEAASSGISLQSDRRVFNQRRRVHITLELPWSADRAIQQFGRTHRSNQVNAPEYIFLISDLAGERRFASTVAKRLESLGALTHGDRRATETRDLSQFNIDNKYGRQALETVMRTIMGYESPLVPPPTDYSGEFFKDIAGALVGVGIIVNSESNPGVLSLDKDYNNISKFLNRILGCPVDLQNRLFKYFTDTMTAIIQQAKRGGRFDLGIVDLGAAGENVTRVRLIRFVRKHATGVAPTEMHTVRVERGMIWQEAIDKYADLFNENEGFYLSHQLRNQKRTAIMVVILEQQSRNSSSTSSTTDSDSGSKKKKARSKKEIMCQIYRPNTGLQVRHESLFELEKKYRKVASEEAEPHWTEQYDASVNTCSHAYWNGNCRNVSLGNDCEVGLRQRLYHVLAGSVLSVWGRVEHILNTRSNSKMQVIRMKTTEGEKIVGTLIPKSCFEPLVADLRSDSEKQEEFNY</sequence>
<dbReference type="HOGENOM" id="CLU_000212_2_0_1"/>
<feature type="region of interest" description="Disordered" evidence="5">
    <location>
        <begin position="1"/>
        <end position="46"/>
    </location>
</feature>
<protein>
    <recommendedName>
        <fullName evidence="11">Protein strawberry notch</fullName>
    </recommendedName>
</protein>
<dbReference type="GO" id="GO:0008587">
    <property type="term" value="P:imaginal disc-derived wing margin morphogenesis"/>
    <property type="evidence" value="ECO:0007669"/>
    <property type="project" value="EnsemblMetazoa"/>
</dbReference>
<dbReference type="Pfam" id="PF13871">
    <property type="entry name" value="Helicase_C_4"/>
    <property type="match status" value="1"/>
</dbReference>
<dbReference type="FunFam" id="3.40.50.300:FF:000282">
    <property type="entry name" value="Strawberry notch homolog 1 (Drosophila)"/>
    <property type="match status" value="1"/>
</dbReference>
<dbReference type="EMBL" id="CM000162">
    <property type="protein sequence ID" value="EDX01547.2"/>
    <property type="molecule type" value="Genomic_DNA"/>
</dbReference>
<feature type="region of interest" description="Disordered" evidence="5">
    <location>
        <begin position="1778"/>
        <end position="1801"/>
    </location>
</feature>
<evidence type="ECO:0000256" key="4">
    <source>
        <dbReference type="ARBA" id="ARBA00023242"/>
    </source>
</evidence>
<dbReference type="Gene3D" id="3.40.50.300">
    <property type="entry name" value="P-loop containing nucleotide triphosphate hydrolases"/>
    <property type="match status" value="2"/>
</dbReference>
<dbReference type="InterPro" id="IPR057332">
    <property type="entry name" value="SBNO_a/b_dom"/>
</dbReference>
<evidence type="ECO:0000256" key="5">
    <source>
        <dbReference type="SAM" id="MobiDB-lite"/>
    </source>
</evidence>
<feature type="region of interest" description="Disordered" evidence="5">
    <location>
        <begin position="254"/>
        <end position="273"/>
    </location>
</feature>
<dbReference type="InterPro" id="IPR027417">
    <property type="entry name" value="P-loop_NTPase"/>
</dbReference>
<comment type="similarity">
    <text evidence="2">Belongs to the SBNO family.</text>
</comment>
<feature type="compositionally biased region" description="Basic residues" evidence="5">
    <location>
        <begin position="1295"/>
        <end position="1314"/>
    </location>
</feature>
<dbReference type="GO" id="GO:0005634">
    <property type="term" value="C:nucleus"/>
    <property type="evidence" value="ECO:0007669"/>
    <property type="project" value="UniProtKB-SubCell"/>
</dbReference>
<feature type="domain" description="SBNO alpha/beta" evidence="8">
    <location>
        <begin position="1734"/>
        <end position="1874"/>
    </location>
</feature>
<evidence type="ECO:0008006" key="11">
    <source>
        <dbReference type="Google" id="ProtNLM"/>
    </source>
</evidence>
<dbReference type="GO" id="GO:0042393">
    <property type="term" value="F:histone binding"/>
    <property type="evidence" value="ECO:0007669"/>
    <property type="project" value="TreeGrafter"/>
</dbReference>
<reference evidence="9 10" key="2">
    <citation type="journal article" date="2007" name="PLoS Biol.">
        <title>Principles of genome evolution in the Drosophila melanogaster species group.</title>
        <authorList>
            <person name="Ranz J.M."/>
            <person name="Maurin D."/>
            <person name="Chan Y.S."/>
            <person name="von Grotthuss M."/>
            <person name="Hillier L.W."/>
            <person name="Roote J."/>
            <person name="Ashburner M."/>
            <person name="Bergman C.M."/>
        </authorList>
    </citation>
    <scope>NUCLEOTIDE SEQUENCE [LARGE SCALE GENOMIC DNA]</scope>
    <source>
        <strain evidence="10">Tai18E2 / Tucson 14021-0261.01</strain>
    </source>
</reference>
<evidence type="ECO:0000313" key="10">
    <source>
        <dbReference type="Proteomes" id="UP000002282"/>
    </source>
</evidence>
<evidence type="ECO:0000259" key="8">
    <source>
        <dbReference type="Pfam" id="PF25373"/>
    </source>
</evidence>
<reference evidence="9 10" key="1">
    <citation type="journal article" date="2007" name="Nature">
        <title>Evolution of genes and genomes on the Drosophila phylogeny.</title>
        <authorList>
            <consortium name="Drosophila 12 Genomes Consortium"/>
            <person name="Clark A.G."/>
            <person name="Eisen M.B."/>
            <person name="Smith D.R."/>
            <person name="Bergman C.M."/>
            <person name="Oliver B."/>
            <person name="Markow T.A."/>
            <person name="Kaufman T.C."/>
            <person name="Kellis M."/>
            <person name="Gelbart W."/>
            <person name="Iyer V.N."/>
            <person name="Pollard D.A."/>
            <person name="Sackton T.B."/>
            <person name="Larracuente A.M."/>
            <person name="Singh N.D."/>
            <person name="Abad J.P."/>
            <person name="Abt D.N."/>
            <person name="Adryan B."/>
            <person name="Aguade M."/>
            <person name="Akashi H."/>
            <person name="Anderson W.W."/>
            <person name="Aquadro C.F."/>
            <person name="Ardell D.H."/>
            <person name="Arguello R."/>
            <person name="Artieri C.G."/>
            <person name="Barbash D.A."/>
            <person name="Barker D."/>
            <person name="Barsanti P."/>
            <person name="Batterham P."/>
            <person name="Batzoglou S."/>
            <person name="Begun D."/>
            <person name="Bhutkar A."/>
            <person name="Blanco E."/>
            <person name="Bosak S.A."/>
            <person name="Bradley R.K."/>
            <person name="Brand A.D."/>
            <person name="Brent M.R."/>
            <person name="Brooks A.N."/>
            <person name="Brown R.H."/>
            <person name="Butlin R.K."/>
            <person name="Caggese C."/>
            <person name="Calvi B.R."/>
            <person name="Bernardo de Carvalho A."/>
            <person name="Caspi A."/>
            <person name="Castrezana S."/>
            <person name="Celniker S.E."/>
            <person name="Chang J.L."/>
            <person name="Chapple C."/>
            <person name="Chatterji S."/>
            <person name="Chinwalla A."/>
            <person name="Civetta A."/>
            <person name="Clifton S.W."/>
            <person name="Comeron J.M."/>
            <person name="Costello J.C."/>
            <person name="Coyne J.A."/>
            <person name="Daub J."/>
            <person name="David R.G."/>
            <person name="Delcher A.L."/>
            <person name="Delehaunty K."/>
            <person name="Do C.B."/>
            <person name="Ebling H."/>
            <person name="Edwards K."/>
            <person name="Eickbush T."/>
            <person name="Evans J.D."/>
            <person name="Filipski A."/>
            <person name="Findeiss S."/>
            <person name="Freyhult E."/>
            <person name="Fulton L."/>
            <person name="Fulton R."/>
            <person name="Garcia A.C."/>
            <person name="Gardiner A."/>
            <person name="Garfield D.A."/>
            <person name="Garvin B.E."/>
            <person name="Gibson G."/>
            <person name="Gilbert D."/>
            <person name="Gnerre S."/>
            <person name="Godfrey J."/>
            <person name="Good R."/>
            <person name="Gotea V."/>
            <person name="Gravely B."/>
            <person name="Greenberg A.J."/>
            <person name="Griffiths-Jones S."/>
            <person name="Gross S."/>
            <person name="Guigo R."/>
            <person name="Gustafson E.A."/>
            <person name="Haerty W."/>
            <person name="Hahn M.W."/>
            <person name="Halligan D.L."/>
            <person name="Halpern A.L."/>
            <person name="Halter G.M."/>
            <person name="Han M.V."/>
            <person name="Heger A."/>
            <person name="Hillier L."/>
            <person name="Hinrichs A.S."/>
            <person name="Holmes I."/>
            <person name="Hoskins R.A."/>
            <person name="Hubisz M.J."/>
            <person name="Hultmark D."/>
            <person name="Huntley M.A."/>
            <person name="Jaffe D.B."/>
            <person name="Jagadeeshan S."/>
            <person name="Jeck W.R."/>
            <person name="Johnson J."/>
            <person name="Jones C.D."/>
            <person name="Jordan W.C."/>
            <person name="Karpen G.H."/>
            <person name="Kataoka E."/>
            <person name="Keightley P.D."/>
            <person name="Kheradpour P."/>
            <person name="Kirkness E.F."/>
            <person name="Koerich L.B."/>
            <person name="Kristiansen K."/>
            <person name="Kudrna D."/>
            <person name="Kulathinal R.J."/>
            <person name="Kumar S."/>
            <person name="Kwok R."/>
            <person name="Lander E."/>
            <person name="Langley C.H."/>
            <person name="Lapoint R."/>
            <person name="Lazzaro B.P."/>
            <person name="Lee S.J."/>
            <person name="Levesque L."/>
            <person name="Li R."/>
            <person name="Lin C.F."/>
            <person name="Lin M.F."/>
            <person name="Lindblad-Toh K."/>
            <person name="Llopart A."/>
            <person name="Long M."/>
            <person name="Low L."/>
            <person name="Lozovsky E."/>
            <person name="Lu J."/>
            <person name="Luo M."/>
            <person name="Machado C.A."/>
            <person name="Makalowski W."/>
            <person name="Marzo M."/>
            <person name="Matsuda M."/>
            <person name="Matzkin L."/>
            <person name="McAllister B."/>
            <person name="McBride C.S."/>
            <person name="McKernan B."/>
            <person name="McKernan K."/>
            <person name="Mendez-Lago M."/>
            <person name="Minx P."/>
            <person name="Mollenhauer M.U."/>
            <person name="Montooth K."/>
            <person name="Mount S.M."/>
            <person name="Mu X."/>
            <person name="Myers E."/>
            <person name="Negre B."/>
            <person name="Newfeld S."/>
            <person name="Nielsen R."/>
            <person name="Noor M.A."/>
            <person name="O'Grady P."/>
            <person name="Pachter L."/>
            <person name="Papaceit M."/>
            <person name="Parisi M.J."/>
            <person name="Parisi M."/>
            <person name="Parts L."/>
            <person name="Pedersen J.S."/>
            <person name="Pesole G."/>
            <person name="Phillippy A.M."/>
            <person name="Ponting C.P."/>
            <person name="Pop M."/>
            <person name="Porcelli D."/>
            <person name="Powell J.R."/>
            <person name="Prohaska S."/>
            <person name="Pruitt K."/>
            <person name="Puig M."/>
            <person name="Quesneville H."/>
            <person name="Ram K.R."/>
            <person name="Rand D."/>
            <person name="Rasmussen M.D."/>
            <person name="Reed L.K."/>
            <person name="Reenan R."/>
            <person name="Reily A."/>
            <person name="Remington K.A."/>
            <person name="Rieger T.T."/>
            <person name="Ritchie M.G."/>
            <person name="Robin C."/>
            <person name="Rogers Y.H."/>
            <person name="Rohde C."/>
            <person name="Rozas J."/>
            <person name="Rubenfield M.J."/>
            <person name="Ruiz A."/>
            <person name="Russo S."/>
            <person name="Salzberg S.L."/>
            <person name="Sanchez-Gracia A."/>
            <person name="Saranga D.J."/>
            <person name="Sato H."/>
            <person name="Schaeffer S.W."/>
            <person name="Schatz M.C."/>
            <person name="Schlenke T."/>
            <person name="Schwartz R."/>
            <person name="Segarra C."/>
            <person name="Singh R.S."/>
            <person name="Sirot L."/>
            <person name="Sirota M."/>
            <person name="Sisneros N.B."/>
            <person name="Smith C.D."/>
            <person name="Smith T.F."/>
            <person name="Spieth J."/>
            <person name="Stage D.E."/>
            <person name="Stark A."/>
            <person name="Stephan W."/>
            <person name="Strausberg R.L."/>
            <person name="Strempel S."/>
            <person name="Sturgill D."/>
            <person name="Sutton G."/>
            <person name="Sutton G.G."/>
            <person name="Tao W."/>
            <person name="Teichmann S."/>
            <person name="Tobari Y.N."/>
            <person name="Tomimura Y."/>
            <person name="Tsolas J.M."/>
            <person name="Valente V.L."/>
            <person name="Venter E."/>
            <person name="Venter J.C."/>
            <person name="Vicario S."/>
            <person name="Vieira F.G."/>
            <person name="Vilella A.J."/>
            <person name="Villasante A."/>
            <person name="Walenz B."/>
            <person name="Wang J."/>
            <person name="Wasserman M."/>
            <person name="Watts T."/>
            <person name="Wilson D."/>
            <person name="Wilson R.K."/>
            <person name="Wing R.A."/>
            <person name="Wolfner M.F."/>
            <person name="Wong A."/>
            <person name="Wong G.K."/>
            <person name="Wu C.I."/>
            <person name="Wu G."/>
            <person name="Yamamoto D."/>
            <person name="Yang H.P."/>
            <person name="Yang S.P."/>
            <person name="Yorke J.A."/>
            <person name="Yoshida K."/>
            <person name="Zdobnov E."/>
            <person name="Zhang P."/>
            <person name="Zhang Y."/>
            <person name="Zimin A.V."/>
            <person name="Baldwin J."/>
            <person name="Abdouelleil A."/>
            <person name="Abdulkadir J."/>
            <person name="Abebe A."/>
            <person name="Abera B."/>
            <person name="Abreu J."/>
            <person name="Acer S.C."/>
            <person name="Aftuck L."/>
            <person name="Alexander A."/>
            <person name="An P."/>
            <person name="Anderson E."/>
            <person name="Anderson S."/>
            <person name="Arachi H."/>
            <person name="Azer M."/>
            <person name="Bachantsang P."/>
            <person name="Barry A."/>
            <person name="Bayul T."/>
            <person name="Berlin A."/>
            <person name="Bessette D."/>
            <person name="Bloom T."/>
            <person name="Blye J."/>
            <person name="Boguslavskiy L."/>
            <person name="Bonnet C."/>
            <person name="Boukhgalter B."/>
            <person name="Bourzgui I."/>
            <person name="Brown A."/>
            <person name="Cahill P."/>
            <person name="Channer S."/>
            <person name="Cheshatsang Y."/>
            <person name="Chuda L."/>
            <person name="Citroen M."/>
            <person name="Collymore A."/>
            <person name="Cooke P."/>
            <person name="Costello M."/>
            <person name="D'Aco K."/>
            <person name="Daza R."/>
            <person name="De Haan G."/>
            <person name="DeGray S."/>
            <person name="DeMaso C."/>
            <person name="Dhargay N."/>
            <person name="Dooley K."/>
            <person name="Dooley E."/>
            <person name="Doricent M."/>
            <person name="Dorje P."/>
            <person name="Dorjee K."/>
            <person name="Dupes A."/>
            <person name="Elong R."/>
            <person name="Falk J."/>
            <person name="Farina A."/>
            <person name="Faro S."/>
            <person name="Ferguson D."/>
            <person name="Fisher S."/>
            <person name="Foley C.D."/>
            <person name="Franke A."/>
            <person name="Friedrich D."/>
            <person name="Gadbois L."/>
            <person name="Gearin G."/>
            <person name="Gearin C.R."/>
            <person name="Giannoukos G."/>
            <person name="Goode T."/>
            <person name="Graham J."/>
            <person name="Grandbois E."/>
            <person name="Grewal S."/>
            <person name="Gyaltsen K."/>
            <person name="Hafez N."/>
            <person name="Hagos B."/>
            <person name="Hall J."/>
            <person name="Henson C."/>
            <person name="Hollinger A."/>
            <person name="Honan T."/>
            <person name="Huard M.D."/>
            <person name="Hughes L."/>
            <person name="Hurhula B."/>
            <person name="Husby M.E."/>
            <person name="Kamat A."/>
            <person name="Kanga B."/>
            <person name="Kashin S."/>
            <person name="Khazanovich D."/>
            <person name="Kisner P."/>
            <person name="Lance K."/>
            <person name="Lara M."/>
            <person name="Lee W."/>
            <person name="Lennon N."/>
            <person name="Letendre F."/>
            <person name="LeVine R."/>
            <person name="Lipovsky A."/>
            <person name="Liu X."/>
            <person name="Liu J."/>
            <person name="Liu S."/>
            <person name="Lokyitsang T."/>
            <person name="Lokyitsang Y."/>
            <person name="Lubonja R."/>
            <person name="Lui A."/>
            <person name="MacDonald P."/>
            <person name="Magnisalis V."/>
            <person name="Maru K."/>
            <person name="Matthews C."/>
            <person name="McCusker W."/>
            <person name="McDonough S."/>
            <person name="Mehta T."/>
            <person name="Meldrim J."/>
            <person name="Meneus L."/>
            <person name="Mihai O."/>
            <person name="Mihalev A."/>
            <person name="Mihova T."/>
            <person name="Mittelman R."/>
            <person name="Mlenga V."/>
            <person name="Montmayeur A."/>
            <person name="Mulrain L."/>
            <person name="Navidi A."/>
            <person name="Naylor J."/>
            <person name="Negash T."/>
            <person name="Nguyen T."/>
            <person name="Nguyen N."/>
            <person name="Nicol R."/>
            <person name="Norbu C."/>
            <person name="Norbu N."/>
            <person name="Novod N."/>
            <person name="O'Neill B."/>
            <person name="Osman S."/>
            <person name="Markiewicz E."/>
            <person name="Oyono O.L."/>
            <person name="Patti C."/>
            <person name="Phunkhang P."/>
            <person name="Pierre F."/>
            <person name="Priest M."/>
            <person name="Raghuraman S."/>
            <person name="Rege F."/>
            <person name="Reyes R."/>
            <person name="Rise C."/>
            <person name="Rogov P."/>
            <person name="Ross K."/>
            <person name="Ryan E."/>
            <person name="Settipalli S."/>
            <person name="Shea T."/>
            <person name="Sherpa N."/>
            <person name="Shi L."/>
            <person name="Shih D."/>
            <person name="Sparrow T."/>
            <person name="Spaulding J."/>
            <person name="Stalker J."/>
            <person name="Stange-Thomann N."/>
            <person name="Stavropoulos S."/>
            <person name="Stone C."/>
            <person name="Strader C."/>
            <person name="Tesfaye S."/>
            <person name="Thomson T."/>
            <person name="Thoulutsang Y."/>
            <person name="Thoulutsang D."/>
            <person name="Topham K."/>
            <person name="Topping I."/>
            <person name="Tsamla T."/>
            <person name="Vassiliev H."/>
            <person name="Vo A."/>
            <person name="Wangchuk T."/>
            <person name="Wangdi T."/>
            <person name="Weiand M."/>
            <person name="Wilkinson J."/>
            <person name="Wilson A."/>
            <person name="Yadav S."/>
            <person name="Young G."/>
            <person name="Yu Q."/>
            <person name="Zembek L."/>
            <person name="Zhong D."/>
            <person name="Zimmer A."/>
            <person name="Zwirko Z."/>
            <person name="Jaffe D.B."/>
            <person name="Alvarez P."/>
            <person name="Brockman W."/>
            <person name="Butler J."/>
            <person name="Chin C."/>
            <person name="Gnerre S."/>
            <person name="Grabherr M."/>
            <person name="Kleber M."/>
            <person name="Mauceli E."/>
            <person name="MacCallum I."/>
        </authorList>
    </citation>
    <scope>NUCLEOTIDE SEQUENCE [LARGE SCALE GENOMIC DNA]</scope>
    <source>
        <strain evidence="10">Tai18E2 / Tucson 14021-0261.01</strain>
    </source>
</reference>
<dbReference type="eggNOG" id="KOG1513">
    <property type="taxonomic scope" value="Eukaryota"/>
</dbReference>
<dbReference type="Pfam" id="PF13872">
    <property type="entry name" value="AAA_34"/>
    <property type="match status" value="1"/>
</dbReference>
<evidence type="ECO:0000259" key="7">
    <source>
        <dbReference type="Pfam" id="PF13872"/>
    </source>
</evidence>
<comment type="subcellular location">
    <subcellularLocation>
        <location evidence="1">Nucleus</location>
    </subcellularLocation>
</comment>
<proteinExistence type="inferred from homology"/>
<evidence type="ECO:0000256" key="3">
    <source>
        <dbReference type="ARBA" id="ARBA00023054"/>
    </source>
</evidence>
<dbReference type="PANTHER" id="PTHR12706">
    <property type="entry name" value="STRAWBERRY NOTCH-RELATED"/>
    <property type="match status" value="1"/>
</dbReference>
<keyword evidence="4" id="KW-0539">Nucleus</keyword>
<dbReference type="PANTHER" id="PTHR12706:SF30">
    <property type="entry name" value="PROTEIN STRAWBERRY NOTCH-RELATED"/>
    <property type="match status" value="1"/>
</dbReference>
<dbReference type="GO" id="GO:0042461">
    <property type="term" value="P:photoreceptor cell development"/>
    <property type="evidence" value="ECO:0007669"/>
    <property type="project" value="EnsemblMetazoa"/>
</dbReference>
<dbReference type="KEGG" id="dya:Dyak_GE16169"/>
<evidence type="ECO:0000313" key="9">
    <source>
        <dbReference type="EMBL" id="EDX01547.2"/>
    </source>
</evidence>
<dbReference type="InterPro" id="IPR039187">
    <property type="entry name" value="SNO_AAA"/>
</dbReference>
<feature type="region of interest" description="Disordered" evidence="5">
    <location>
        <begin position="599"/>
        <end position="622"/>
    </location>
</feature>
<feature type="compositionally biased region" description="Low complexity" evidence="5">
    <location>
        <begin position="1320"/>
        <end position="1336"/>
    </location>
</feature>
<feature type="compositionally biased region" description="Low complexity" evidence="5">
    <location>
        <begin position="1164"/>
        <end position="1173"/>
    </location>
</feature>
<feature type="compositionally biased region" description="Polar residues" evidence="5">
    <location>
        <begin position="264"/>
        <end position="273"/>
    </location>
</feature>
<dbReference type="GO" id="GO:0045747">
    <property type="term" value="P:positive regulation of Notch signaling pathway"/>
    <property type="evidence" value="ECO:0007669"/>
    <property type="project" value="EnsemblMetazoa"/>
</dbReference>
<dbReference type="GO" id="GO:0045944">
    <property type="term" value="P:positive regulation of transcription by RNA polymerase II"/>
    <property type="evidence" value="ECO:0007669"/>
    <property type="project" value="EnsemblMetazoa"/>
</dbReference>
<gene>
    <name evidence="9" type="primary">Dyak\GE16169</name>
    <name evidence="9" type="synonym">dyak_GLEANR_17616</name>
    <name evidence="9" type="synonym">GE16169</name>
    <name evidence="9" type="ORF">Dyak_GE16169</name>
</gene>
<dbReference type="InterPro" id="IPR026741">
    <property type="entry name" value="SNO"/>
</dbReference>
<organism evidence="9 10">
    <name type="scientific">Drosophila yakuba</name>
    <name type="common">Fruit fly</name>
    <dbReference type="NCBI Taxonomy" id="7245"/>
    <lineage>
        <taxon>Eukaryota</taxon>
        <taxon>Metazoa</taxon>
        <taxon>Ecdysozoa</taxon>
        <taxon>Arthropoda</taxon>
        <taxon>Hexapoda</taxon>
        <taxon>Insecta</taxon>
        <taxon>Pterygota</taxon>
        <taxon>Neoptera</taxon>
        <taxon>Endopterygota</taxon>
        <taxon>Diptera</taxon>
        <taxon>Brachycera</taxon>
        <taxon>Muscomorpha</taxon>
        <taxon>Ephydroidea</taxon>
        <taxon>Drosophilidae</taxon>
        <taxon>Drosophila</taxon>
        <taxon>Sophophora</taxon>
    </lineage>
</organism>
<feature type="region of interest" description="Disordered" evidence="5">
    <location>
        <begin position="192"/>
        <end position="216"/>
    </location>
</feature>
<evidence type="ECO:0000259" key="6">
    <source>
        <dbReference type="Pfam" id="PF13871"/>
    </source>
</evidence>
<feature type="compositionally biased region" description="Acidic residues" evidence="5">
    <location>
        <begin position="11"/>
        <end position="36"/>
    </location>
</feature>
<dbReference type="GO" id="GO:0031490">
    <property type="term" value="F:chromatin DNA binding"/>
    <property type="evidence" value="ECO:0007669"/>
    <property type="project" value="TreeGrafter"/>
</dbReference>
<feature type="compositionally biased region" description="Low complexity" evidence="5">
    <location>
        <begin position="1189"/>
        <end position="1199"/>
    </location>
</feature>
<feature type="domain" description="Strawberry notch AAA" evidence="7">
    <location>
        <begin position="727"/>
        <end position="1033"/>
    </location>
</feature>
<evidence type="ECO:0000256" key="1">
    <source>
        <dbReference type="ARBA" id="ARBA00004123"/>
    </source>
</evidence>
<keyword evidence="3" id="KW-0175">Coiled coil</keyword>
<feature type="region of interest" description="Disordered" evidence="5">
    <location>
        <begin position="494"/>
        <end position="516"/>
    </location>
</feature>
<dbReference type="SUPFAM" id="SSF52540">
    <property type="entry name" value="P-loop containing nucleoside triphosphate hydrolases"/>
    <property type="match status" value="2"/>
</dbReference>
<dbReference type="Pfam" id="PF25373">
    <property type="entry name" value="SBNO"/>
    <property type="match status" value="1"/>
</dbReference>
<feature type="compositionally biased region" description="Acidic residues" evidence="5">
    <location>
        <begin position="1250"/>
        <end position="1262"/>
    </location>
</feature>
<feature type="compositionally biased region" description="Gly residues" evidence="5">
    <location>
        <begin position="607"/>
        <end position="620"/>
    </location>
</feature>
<evidence type="ECO:0000256" key="2">
    <source>
        <dbReference type="ARBA" id="ARBA00006992"/>
    </source>
</evidence>
<feature type="domain" description="Strawberry notch helicase C" evidence="6">
    <location>
        <begin position="1419"/>
        <end position="1696"/>
    </location>
</feature>
<accession>B4Q226</accession>